<protein>
    <submittedName>
        <fullName evidence="1">Uncharacterized protein</fullName>
    </submittedName>
</protein>
<sequence length="186" mass="21017">MMLRGVVLFLALWTSILCAADTELRLYRPFAATDKHPKPHIEQSLMGDCSEQSFLIKREDAWRCIANHTIYDPCFVNTYGTRQIAVCPYSPWFANSIEIKVNGSLDNKSHHALDMSEAYPWAIELADGTKCSAVGQGEAYDGLPIRYRCGENTALIGDLQRCTPTWKILKQEGRNIGISEIKQAWF</sequence>
<comment type="caution">
    <text evidence="1">The sequence shown here is derived from an EMBL/GenBank/DDBJ whole genome shotgun (WGS) entry which is preliminary data.</text>
</comment>
<evidence type="ECO:0000313" key="1">
    <source>
        <dbReference type="EMBL" id="KTD21651.1"/>
    </source>
</evidence>
<evidence type="ECO:0000313" key="2">
    <source>
        <dbReference type="Proteomes" id="UP000054997"/>
    </source>
</evidence>
<name>A0A0W0VNM2_9GAMM</name>
<proteinExistence type="predicted"/>
<dbReference type="STRING" id="45068.Llon_0816"/>
<dbReference type="OrthoDB" id="5641192at2"/>
<keyword evidence="2" id="KW-1185">Reference proteome</keyword>
<reference evidence="1 2" key="1">
    <citation type="submission" date="2015-11" db="EMBL/GenBank/DDBJ databases">
        <title>Genomic analysis of 38 Legionella species identifies large and diverse effector repertoires.</title>
        <authorList>
            <person name="Burstein D."/>
            <person name="Amaro F."/>
            <person name="Zusman T."/>
            <person name="Lifshitz Z."/>
            <person name="Cohen O."/>
            <person name="Gilbert J.A."/>
            <person name="Pupko T."/>
            <person name="Shuman H.A."/>
            <person name="Segal G."/>
        </authorList>
    </citation>
    <scope>NUCLEOTIDE SEQUENCE [LARGE SCALE GENOMIC DNA]</scope>
    <source>
        <strain evidence="1 2">ATCC 49505</strain>
    </source>
</reference>
<dbReference type="RefSeq" id="WP_058528820.1">
    <property type="nucleotide sequence ID" value="NZ_CAAAHZ010000002.1"/>
</dbReference>
<dbReference type="PATRIC" id="fig|45068.5.peg.872"/>
<gene>
    <name evidence="1" type="ORF">Llon_0816</name>
</gene>
<dbReference type="AlphaFoldDB" id="A0A0W0VNM2"/>
<accession>A0A0W0VNM2</accession>
<organism evidence="1 2">
    <name type="scientific">Legionella londiniensis</name>
    <dbReference type="NCBI Taxonomy" id="45068"/>
    <lineage>
        <taxon>Bacteria</taxon>
        <taxon>Pseudomonadati</taxon>
        <taxon>Pseudomonadota</taxon>
        <taxon>Gammaproteobacteria</taxon>
        <taxon>Legionellales</taxon>
        <taxon>Legionellaceae</taxon>
        <taxon>Legionella</taxon>
    </lineage>
</organism>
<dbReference type="Proteomes" id="UP000054997">
    <property type="component" value="Unassembled WGS sequence"/>
</dbReference>
<dbReference type="EMBL" id="LNYK01000014">
    <property type="protein sequence ID" value="KTD21651.1"/>
    <property type="molecule type" value="Genomic_DNA"/>
</dbReference>